<keyword evidence="5" id="KW-0255">Endonuclease</keyword>
<sequence length="474" mass="53016">MVLRVENTKKLAELFATHARLRIKSHRDSEKSLQYLKELAETLAIEPLEPKAGKTVSGCLQRYSLANWWRRRLESLSSQGLEQYLRSKGQVSAQTGKHVSNSTFERFLWAQSESQKYLQRTKLESQDGEELFLSEVFEHSVANPAVRRSEMMARIRGMEEYANVHDYESVFLTLTLPSRFHASLKAGYRNSKYDGSTPKDGNNHLQKLWSLIRSKYGRDGMRPFGIRVVEPHHDGTPHWHLLLFVKPAHKEQIVNVFKGYVRNDSASQGELKRRLDVTYIDSSKGSAAGYVAKYVAKNIDGAHLETDKEGAPCSNASARIRAWASTWKVRQFQFLGSPPVSVWRELRRLTNGSGLIEEARQAADSGNWSAFMEAMAKPQLVGTGVGVELMFAHAETVNKITGEVVSTETNSFGEPGQPKVIGVMSGILRNRTRIKHWLGKHYEPLTLLGLVRGAHIANCGNGSIAAEGSALGLV</sequence>
<dbReference type="InterPro" id="IPR008766">
    <property type="entry name" value="Replication_gene_A-like"/>
</dbReference>
<evidence type="ECO:0000256" key="2">
    <source>
        <dbReference type="ARBA" id="ARBA00009260"/>
    </source>
</evidence>
<reference evidence="8 9" key="1">
    <citation type="submission" date="2019-03" db="EMBL/GenBank/DDBJ databases">
        <title>Genomic Encyclopedia of Archaeal and Bacterial Type Strains, Phase II (KMG-II): from individual species to whole genera.</title>
        <authorList>
            <person name="Goeker M."/>
        </authorList>
    </citation>
    <scope>NUCLEOTIDE SEQUENCE [LARGE SCALE GENOMIC DNA]</scope>
    <source>
        <strain evidence="8 9">DSM 15388</strain>
    </source>
</reference>
<keyword evidence="9" id="KW-1185">Reference proteome</keyword>
<name>A0A4R3I5Y3_9GAMM</name>
<dbReference type="OrthoDB" id="5568266at2"/>
<evidence type="ECO:0000313" key="8">
    <source>
        <dbReference type="EMBL" id="TCS40409.1"/>
    </source>
</evidence>
<evidence type="ECO:0000256" key="6">
    <source>
        <dbReference type="ARBA" id="ARBA00022801"/>
    </source>
</evidence>
<evidence type="ECO:0000313" key="9">
    <source>
        <dbReference type="Proteomes" id="UP000295793"/>
    </source>
</evidence>
<gene>
    <name evidence="8" type="ORF">BCF53_109119</name>
</gene>
<evidence type="ECO:0000256" key="5">
    <source>
        <dbReference type="ARBA" id="ARBA00022759"/>
    </source>
</evidence>
<dbReference type="RefSeq" id="WP_132701919.1">
    <property type="nucleotide sequence ID" value="NZ_SLZR01000009.1"/>
</dbReference>
<dbReference type="Proteomes" id="UP000295793">
    <property type="component" value="Unassembled WGS sequence"/>
</dbReference>
<organism evidence="8 9">
    <name type="scientific">Reinekea marinisedimentorum</name>
    <dbReference type="NCBI Taxonomy" id="230495"/>
    <lineage>
        <taxon>Bacteria</taxon>
        <taxon>Pseudomonadati</taxon>
        <taxon>Pseudomonadota</taxon>
        <taxon>Gammaproteobacteria</taxon>
        <taxon>Oceanospirillales</taxon>
        <taxon>Saccharospirillaceae</taxon>
        <taxon>Reinekea</taxon>
    </lineage>
</organism>
<dbReference type="GO" id="GO:0016787">
    <property type="term" value="F:hydrolase activity"/>
    <property type="evidence" value="ECO:0007669"/>
    <property type="project" value="UniProtKB-KW"/>
</dbReference>
<comment type="function">
    <text evidence="1">Possible endonuclease which induces a single-strand cut and initiates DNA replication.</text>
</comment>
<proteinExistence type="inferred from homology"/>
<evidence type="ECO:0000259" key="7">
    <source>
        <dbReference type="Pfam" id="PF05840"/>
    </source>
</evidence>
<evidence type="ECO:0000256" key="3">
    <source>
        <dbReference type="ARBA" id="ARBA00022705"/>
    </source>
</evidence>
<dbReference type="EMBL" id="SLZR01000009">
    <property type="protein sequence ID" value="TCS40409.1"/>
    <property type="molecule type" value="Genomic_DNA"/>
</dbReference>
<keyword evidence="4" id="KW-0540">Nuclease</keyword>
<dbReference type="Pfam" id="PF05840">
    <property type="entry name" value="Phage_GPA"/>
    <property type="match status" value="1"/>
</dbReference>
<protein>
    <submittedName>
        <fullName evidence="8">Bacteriophage replication gene A protein</fullName>
    </submittedName>
</protein>
<keyword evidence="6" id="KW-0378">Hydrolase</keyword>
<dbReference type="GO" id="GO:0006260">
    <property type="term" value="P:DNA replication"/>
    <property type="evidence" value="ECO:0007669"/>
    <property type="project" value="UniProtKB-KW"/>
</dbReference>
<feature type="domain" description="Replication gene A protein-like" evidence="7">
    <location>
        <begin position="53"/>
        <end position="301"/>
    </location>
</feature>
<dbReference type="AlphaFoldDB" id="A0A4R3I5Y3"/>
<comment type="caution">
    <text evidence="8">The sequence shown here is derived from an EMBL/GenBank/DDBJ whole genome shotgun (WGS) entry which is preliminary data.</text>
</comment>
<comment type="similarity">
    <text evidence="2">Belongs to the phage GPA family.</text>
</comment>
<evidence type="ECO:0000256" key="4">
    <source>
        <dbReference type="ARBA" id="ARBA00022722"/>
    </source>
</evidence>
<dbReference type="GO" id="GO:0004519">
    <property type="term" value="F:endonuclease activity"/>
    <property type="evidence" value="ECO:0007669"/>
    <property type="project" value="UniProtKB-KW"/>
</dbReference>
<evidence type="ECO:0000256" key="1">
    <source>
        <dbReference type="ARBA" id="ARBA00003293"/>
    </source>
</evidence>
<accession>A0A4R3I5Y3</accession>
<keyword evidence="3" id="KW-0235">DNA replication</keyword>